<dbReference type="Gene3D" id="3.40.109.10">
    <property type="entry name" value="NADH Oxidase"/>
    <property type="match status" value="1"/>
</dbReference>
<dbReference type="AlphaFoldDB" id="A0A3B1BIR4"/>
<reference evidence="5" key="1">
    <citation type="submission" date="2018-06" db="EMBL/GenBank/DDBJ databases">
        <authorList>
            <person name="Zhirakovskaya E."/>
        </authorList>
    </citation>
    <scope>NUCLEOTIDE SEQUENCE</scope>
</reference>
<dbReference type="InterPro" id="IPR029479">
    <property type="entry name" value="Nitroreductase"/>
</dbReference>
<keyword evidence="2" id="KW-0288">FMN</keyword>
<dbReference type="EMBL" id="UOGA01000053">
    <property type="protein sequence ID" value="VAX15992.1"/>
    <property type="molecule type" value="Genomic_DNA"/>
</dbReference>
<dbReference type="Pfam" id="PF00881">
    <property type="entry name" value="Nitroreductase"/>
    <property type="match status" value="1"/>
</dbReference>
<evidence type="ECO:0000256" key="2">
    <source>
        <dbReference type="ARBA" id="ARBA00022643"/>
    </source>
</evidence>
<dbReference type="GO" id="GO:0016491">
    <property type="term" value="F:oxidoreductase activity"/>
    <property type="evidence" value="ECO:0007669"/>
    <property type="project" value="UniProtKB-KW"/>
</dbReference>
<sequence length="241" mass="26963">MSAVEQTEQKPDNSFTAERLQGVYDAITKRRDIRSFLPDPVPKALLARVLNAANNAPSVGFMQPWDFLIVENMETRKKIQAHVEQERIHAANGFETERGDWYLKFKLEGIIDAPVNVLVTCDPSSFGPSVIGRNTIKDTDVYSAVCAVQNLWLAARAEGLGVGWVSILKNNILKDILGIPEHVIPVAYLCIGYVEKFDDEPLLKTVGWLPKRSLDDTIYAERWGQKPDLKYSGYLNGNGSK</sequence>
<keyword evidence="1" id="KW-0285">Flavoprotein</keyword>
<dbReference type="InterPro" id="IPR012825">
    <property type="entry name" value="BluB"/>
</dbReference>
<dbReference type="PANTHER" id="PTHR23026">
    <property type="entry name" value="NADPH NITROREDUCTASE"/>
    <property type="match status" value="1"/>
</dbReference>
<dbReference type="NCBIfam" id="TIGR02476">
    <property type="entry name" value="BluB"/>
    <property type="match status" value="1"/>
</dbReference>
<protein>
    <submittedName>
        <fullName evidence="5">Cobalamin biosynthesis protein BluB @ 5,6-dimethylbenzimidazole synthase, flavin destructase family</fullName>
    </submittedName>
</protein>
<evidence type="ECO:0000259" key="4">
    <source>
        <dbReference type="Pfam" id="PF00881"/>
    </source>
</evidence>
<dbReference type="SUPFAM" id="SSF55469">
    <property type="entry name" value="FMN-dependent nitroreductase-like"/>
    <property type="match status" value="1"/>
</dbReference>
<name>A0A3B1BIR4_9ZZZZ</name>
<dbReference type="InterPro" id="IPR050627">
    <property type="entry name" value="Nitroreductase/BluB"/>
</dbReference>
<accession>A0A3B1BIR4</accession>
<keyword evidence="3" id="KW-0560">Oxidoreductase</keyword>
<dbReference type="InterPro" id="IPR000415">
    <property type="entry name" value="Nitroreductase-like"/>
</dbReference>
<feature type="domain" description="Nitroreductase" evidence="4">
    <location>
        <begin position="27"/>
        <end position="193"/>
    </location>
</feature>
<dbReference type="PANTHER" id="PTHR23026:SF90">
    <property type="entry name" value="IODOTYROSINE DEIODINASE 1"/>
    <property type="match status" value="1"/>
</dbReference>
<evidence type="ECO:0000256" key="3">
    <source>
        <dbReference type="ARBA" id="ARBA00023002"/>
    </source>
</evidence>
<organism evidence="5">
    <name type="scientific">hydrothermal vent metagenome</name>
    <dbReference type="NCBI Taxonomy" id="652676"/>
    <lineage>
        <taxon>unclassified sequences</taxon>
        <taxon>metagenomes</taxon>
        <taxon>ecological metagenomes</taxon>
    </lineage>
</organism>
<proteinExistence type="predicted"/>
<gene>
    <name evidence="5" type="ORF">MNBD_NITROSPINAE04-2556</name>
</gene>
<evidence type="ECO:0000313" key="5">
    <source>
        <dbReference type="EMBL" id="VAX15992.1"/>
    </source>
</evidence>
<evidence type="ECO:0000256" key="1">
    <source>
        <dbReference type="ARBA" id="ARBA00022630"/>
    </source>
</evidence>